<name>A0A6P4ZIC7_BRABE</name>
<reference evidence="7" key="1">
    <citation type="submission" date="2025-08" db="UniProtKB">
        <authorList>
            <consortium name="RefSeq"/>
        </authorList>
    </citation>
    <scope>IDENTIFICATION</scope>
    <source>
        <tissue evidence="7">Gonad</tissue>
    </source>
</reference>
<dbReference type="InterPro" id="IPR002048">
    <property type="entry name" value="EF_hand_dom"/>
</dbReference>
<evidence type="ECO:0000313" key="6">
    <source>
        <dbReference type="Proteomes" id="UP000515135"/>
    </source>
</evidence>
<proteinExistence type="predicted"/>
<feature type="domain" description="EF-hand" evidence="5">
    <location>
        <begin position="439"/>
        <end position="474"/>
    </location>
</feature>
<evidence type="ECO:0000256" key="3">
    <source>
        <dbReference type="ARBA" id="ARBA00022837"/>
    </source>
</evidence>
<feature type="domain" description="EF-hand" evidence="5">
    <location>
        <begin position="675"/>
        <end position="710"/>
    </location>
</feature>
<evidence type="ECO:0000313" key="7">
    <source>
        <dbReference type="RefSeq" id="XP_019633774.1"/>
    </source>
</evidence>
<sequence length="1809" mass="210052">MSAAKVVQPSPDFRGLRPLSRGMTFSPRPLNTTLSRLSSRASLPRQTATLEPGRLSISSTPLSLSQSSIVLKPGLSVVEIESLLRERVRSKFNDLKLAFQTYDVDQSLNITKGEFRRVLETFCFPLTTDQFEAILAKCQLNPNGTVRYTDFLEKFYGKETSGKDAAKWLSGIHKYNQSRSPMEVSVDKLERELKDKIGGNLKNFVKACRLFDYNRDGKIQRHELRKVLENYCFRMTDQQFDKLWHRYDFQHTGVVEYTEFLRRLGVYVHKHNAVAPDSTMLALNWQQVEEERKKQVAKQALQQKTDKVVEGMTFEQIEKELRKKMKTNYTNVKKAFLAFDATNSGYISIEDLKSVLVHFTIPMSDQLFAQLMDRLRIKASGKVPWEHFLEKFQDPQADGNGQTIPIKPEANRKVNPIREAEGSPHISDIIEKLRKHILDGYSTIKQAFLVFDDDRDGKVSRKELRKIIESFTFRMTDEQFKELMIILDPLHEGFISYKKFLDLFEPQEKVEAHKWLFSTHKFNAQQPPAILAWDTVEDILREKLTENWNAMLGMYQSFDPDATGTITRRELRRILDTFGLPVSDEHFEKMWRGCQENVHGNIAFGEFLAKLGVDAKPGDLQGLSTQVHEESYAREERRRSDQNLRINDIEKNAARRTSKMTADEVILKLQDQMSQKDVQIRKTFLRYDKTGRGRVSKKDFRHILEDNGMFMDPSQFNSLCTRLGFFNGFLQYTDFIAAFEDRRHGGPASDILRSGNHRVNSTNVRYMSAEEVEEQLRTKLREGFNDLQETFLKMDETKSQSITRNDFRKLLDSFMFIMTDEEFSRYDVDQKGYLTHGEFVEVLGLTFAPSDMHGTSRRIVDDSQAFLDQHHQGQQARHQQIAANQMKAAGHMTAAEVEQQLKRGGRKAAVETYYFREETPDEYAREALFAGGVIPDSVRSKAFAQREPFPRMENNGMKAREVLMGNGVIPDRTPERTYATSDGKVLPSLRYNDKFAFSNGHNYEGNFHNSQANMRTSFKFANQLTKVSGDFLDAGMDRRNEDRRERKVTFADKVSENKRAKQVLLGNGVIPDFDEAESENDAPKIGRKSTFKHERSDYKQKFLDAGLIFERNSTPEFLTNVSQKNPHLPKSILNKHNSSRPLREDTRLDRHAYDRPDFDRATLSLQDTFPTSYDKKKPEEDVLNKEIRLRLLANGIIPETDTYKTRRPKRQDSFKKQPYSKEVFLGRGLIPDPDLRRLKMTEGRSLESRQFLQVFAEMPSTPDYYRDKFREYYQDFDKAFRKADFNKDGTVDIRELQRVLIEHNFFLEEEQFFELLDRLGLSPEKGKLSYPDFLRAIDDGRASKYGRRRSGVTMEEYDGLPAEKSLEKLREKVAANFVVVEKAFNAFDKESTGKVKASEFRRIIDHFCFKHSDKQFRALLAKLKFHSDNTIDWRAFLDDFKKNEQEATQNWLEDVQKAAKPKSPQELAMQEVQSRVQEAVSARFYAFARSFAEVDYAKIGVVAKEDFRDILNKNAIRLSDDQFDQLWETMPVNEFGNVVYREFLKQFSTERTRGAELPPSPPPTPTPSETPSAMVFARRPATATTPKSGRMSVMSDRPASRVSRPFTPLVNAQGAELRMKDRVFRHWKDIQRLCKSRDPENKGEIYMEDFKGPPPTAIVESFNIYLAPDDLDQLRIKYDMRNNGKFSYKAFLRHFLLRLKPQQEGILQRKKLQTPRFSVKQGAESSLLYDAMLRMRDVIMSEWQRMRRTFRAIDAKGEGFVSPVDFRQVLKEYGINLSEEEFFHLMTFYDKGMVGKISYNDFLRAYLSQ</sequence>
<dbReference type="GeneID" id="109477153"/>
<protein>
    <submittedName>
        <fullName evidence="7">EF-hand calcium-binding domain-containing protein 6-like</fullName>
    </submittedName>
</protein>
<keyword evidence="3" id="KW-0106">Calcium</keyword>
<dbReference type="Proteomes" id="UP000515135">
    <property type="component" value="Unplaced"/>
</dbReference>
<feature type="compositionally biased region" description="Pro residues" evidence="4">
    <location>
        <begin position="1558"/>
        <end position="1568"/>
    </location>
</feature>
<feature type="domain" description="EF-hand" evidence="5">
    <location>
        <begin position="199"/>
        <end position="234"/>
    </location>
</feature>
<dbReference type="PANTHER" id="PTHR20875:SF2">
    <property type="entry name" value="EF-HAND CALCIUM-BINDING DOMAIN-CONTAINING PROTEIN 6"/>
    <property type="match status" value="1"/>
</dbReference>
<feature type="domain" description="EF-hand" evidence="5">
    <location>
        <begin position="1271"/>
        <end position="1306"/>
    </location>
</feature>
<dbReference type="InterPro" id="IPR011992">
    <property type="entry name" value="EF-hand-dom_pair"/>
</dbReference>
<feature type="region of interest" description="Disordered" evidence="4">
    <location>
        <begin position="1"/>
        <end position="25"/>
    </location>
</feature>
<keyword evidence="1" id="KW-0597">Phosphoprotein</keyword>
<dbReference type="InterPro" id="IPR052603">
    <property type="entry name" value="EFCB6"/>
</dbReference>
<dbReference type="Pfam" id="PF13202">
    <property type="entry name" value="EF-hand_5"/>
    <property type="match status" value="2"/>
</dbReference>
<dbReference type="GO" id="GO:0005654">
    <property type="term" value="C:nucleoplasm"/>
    <property type="evidence" value="ECO:0007669"/>
    <property type="project" value="TreeGrafter"/>
</dbReference>
<feature type="region of interest" description="Disordered" evidence="4">
    <location>
        <begin position="1120"/>
        <end position="1141"/>
    </location>
</feature>
<dbReference type="FunFam" id="1.10.238.10:FF:000121">
    <property type="entry name" value="EF-hand calcium-binding domain-containing protein 6"/>
    <property type="match status" value="4"/>
</dbReference>
<dbReference type="OrthoDB" id="26525at2759"/>
<feature type="domain" description="EF-hand" evidence="5">
    <location>
        <begin position="90"/>
        <end position="125"/>
    </location>
</feature>
<dbReference type="Pfam" id="PF13499">
    <property type="entry name" value="EF-hand_7"/>
    <property type="match status" value="4"/>
</dbReference>
<dbReference type="PANTHER" id="PTHR20875">
    <property type="entry name" value="EF-HAND CALCIUM-BINDING DOMAIN-CONTAINING PROTEIN 6-RELATED"/>
    <property type="match status" value="1"/>
</dbReference>
<keyword evidence="2" id="KW-0677">Repeat</keyword>
<dbReference type="FunFam" id="1.10.238.10:FF:000179">
    <property type="entry name" value="EF-hand calcium-binding domain-containing protein 6"/>
    <property type="match status" value="2"/>
</dbReference>
<dbReference type="Gene3D" id="1.10.238.10">
    <property type="entry name" value="EF-hand"/>
    <property type="match status" value="12"/>
</dbReference>
<organism evidence="6 7">
    <name type="scientific">Branchiostoma belcheri</name>
    <name type="common">Amphioxus</name>
    <dbReference type="NCBI Taxonomy" id="7741"/>
    <lineage>
        <taxon>Eukaryota</taxon>
        <taxon>Metazoa</taxon>
        <taxon>Chordata</taxon>
        <taxon>Cephalochordata</taxon>
        <taxon>Leptocardii</taxon>
        <taxon>Amphioxiformes</taxon>
        <taxon>Branchiostomatidae</taxon>
        <taxon>Branchiostoma</taxon>
    </lineage>
</organism>
<dbReference type="InterPro" id="IPR015070">
    <property type="entry name" value="EF_hand_DJBP"/>
</dbReference>
<keyword evidence="6" id="KW-1185">Reference proteome</keyword>
<feature type="domain" description="EF-hand" evidence="5">
    <location>
        <begin position="782"/>
        <end position="817"/>
    </location>
</feature>
<gene>
    <name evidence="7" type="primary">LOC109477153</name>
</gene>
<dbReference type="PROSITE" id="PS50222">
    <property type="entry name" value="EF_HAND_2"/>
    <property type="match status" value="12"/>
</dbReference>
<feature type="domain" description="EF-hand" evidence="5">
    <location>
        <begin position="327"/>
        <end position="362"/>
    </location>
</feature>
<evidence type="ECO:0000256" key="4">
    <source>
        <dbReference type="SAM" id="MobiDB-lite"/>
    </source>
</evidence>
<evidence type="ECO:0000256" key="2">
    <source>
        <dbReference type="ARBA" id="ARBA00022737"/>
    </source>
</evidence>
<feature type="region of interest" description="Disordered" evidence="4">
    <location>
        <begin position="1551"/>
        <end position="1604"/>
    </location>
</feature>
<dbReference type="InterPro" id="IPR018247">
    <property type="entry name" value="EF_Hand_1_Ca_BS"/>
</dbReference>
<dbReference type="PROSITE" id="PS00018">
    <property type="entry name" value="EF_HAND_1"/>
    <property type="match status" value="4"/>
</dbReference>
<evidence type="ECO:0000259" key="5">
    <source>
        <dbReference type="PROSITE" id="PS50222"/>
    </source>
</evidence>
<dbReference type="CDD" id="cd00051">
    <property type="entry name" value="EFh"/>
    <property type="match status" value="4"/>
</dbReference>
<feature type="domain" description="EF-hand" evidence="5">
    <location>
        <begin position="1375"/>
        <end position="1410"/>
    </location>
</feature>
<feature type="domain" description="EF-hand" evidence="5">
    <location>
        <begin position="823"/>
        <end position="849"/>
    </location>
</feature>
<feature type="domain" description="EF-hand" evidence="5">
    <location>
        <begin position="1741"/>
        <end position="1776"/>
    </location>
</feature>
<dbReference type="KEGG" id="bbel:109477153"/>
<evidence type="ECO:0000256" key="1">
    <source>
        <dbReference type="ARBA" id="ARBA00022553"/>
    </source>
</evidence>
<dbReference type="SUPFAM" id="SSF47473">
    <property type="entry name" value="EF-hand"/>
    <property type="match status" value="7"/>
</dbReference>
<accession>A0A6P4ZIC7</accession>
<feature type="domain" description="EF-hand" evidence="5">
    <location>
        <begin position="546"/>
        <end position="581"/>
    </location>
</feature>
<dbReference type="RefSeq" id="XP_019633774.1">
    <property type="nucleotide sequence ID" value="XM_019778215.1"/>
</dbReference>
<feature type="domain" description="EF-hand" evidence="5">
    <location>
        <begin position="235"/>
        <end position="270"/>
    </location>
</feature>
<dbReference type="GO" id="GO:0005509">
    <property type="term" value="F:calcium ion binding"/>
    <property type="evidence" value="ECO:0007669"/>
    <property type="project" value="InterPro"/>
</dbReference>
<dbReference type="Pfam" id="PF08976">
    <property type="entry name" value="EF-hand_11"/>
    <property type="match status" value="2"/>
</dbReference>
<dbReference type="SMART" id="SM00054">
    <property type="entry name" value="EFh"/>
    <property type="match status" value="13"/>
</dbReference>